<evidence type="ECO:0000259" key="4">
    <source>
        <dbReference type="PROSITE" id="PS01124"/>
    </source>
</evidence>
<dbReference type="SUPFAM" id="SSF46689">
    <property type="entry name" value="Homeodomain-like"/>
    <property type="match status" value="2"/>
</dbReference>
<dbReference type="PANTHER" id="PTHR47893:SF1">
    <property type="entry name" value="REGULATORY PROTEIN PCHR"/>
    <property type="match status" value="1"/>
</dbReference>
<dbReference type="InterPro" id="IPR018060">
    <property type="entry name" value="HTH_AraC"/>
</dbReference>
<dbReference type="InterPro" id="IPR018062">
    <property type="entry name" value="HTH_AraC-typ_CS"/>
</dbReference>
<dbReference type="AlphaFoldDB" id="A0A7X8XU91"/>
<dbReference type="PROSITE" id="PS01124">
    <property type="entry name" value="HTH_ARAC_FAMILY_2"/>
    <property type="match status" value="1"/>
</dbReference>
<evidence type="ECO:0000256" key="1">
    <source>
        <dbReference type="ARBA" id="ARBA00023015"/>
    </source>
</evidence>
<gene>
    <name evidence="5" type="ORF">HGP29_02320</name>
</gene>
<keyword evidence="1" id="KW-0805">Transcription regulation</keyword>
<dbReference type="GO" id="GO:0003700">
    <property type="term" value="F:DNA-binding transcription factor activity"/>
    <property type="evidence" value="ECO:0007669"/>
    <property type="project" value="InterPro"/>
</dbReference>
<dbReference type="PANTHER" id="PTHR47893">
    <property type="entry name" value="REGULATORY PROTEIN PCHR"/>
    <property type="match status" value="1"/>
</dbReference>
<comment type="caution">
    <text evidence="5">The sequence shown here is derived from an EMBL/GenBank/DDBJ whole genome shotgun (WGS) entry which is preliminary data.</text>
</comment>
<feature type="domain" description="HTH araC/xylS-type" evidence="4">
    <location>
        <begin position="225"/>
        <end position="323"/>
    </location>
</feature>
<dbReference type="InterPro" id="IPR053142">
    <property type="entry name" value="PchR_regulatory_protein"/>
</dbReference>
<dbReference type="PRINTS" id="PR00032">
    <property type="entry name" value="HTHARAC"/>
</dbReference>
<dbReference type="InterPro" id="IPR009057">
    <property type="entry name" value="Homeodomain-like_sf"/>
</dbReference>
<dbReference type="PROSITE" id="PS00041">
    <property type="entry name" value="HTH_ARAC_FAMILY_1"/>
    <property type="match status" value="1"/>
</dbReference>
<dbReference type="EMBL" id="JABAIL010000001">
    <property type="protein sequence ID" value="NLR90019.1"/>
    <property type="molecule type" value="Genomic_DNA"/>
</dbReference>
<dbReference type="GO" id="GO:0043565">
    <property type="term" value="F:sequence-specific DNA binding"/>
    <property type="evidence" value="ECO:0007669"/>
    <property type="project" value="InterPro"/>
</dbReference>
<dbReference type="Proteomes" id="UP000585050">
    <property type="component" value="Unassembled WGS sequence"/>
</dbReference>
<protein>
    <submittedName>
        <fullName evidence="5">Helix-turn-helix transcriptional regulator</fullName>
    </submittedName>
</protein>
<keyword evidence="3" id="KW-0804">Transcription</keyword>
<proteinExistence type="predicted"/>
<dbReference type="Gene3D" id="1.10.10.60">
    <property type="entry name" value="Homeodomain-like"/>
    <property type="match status" value="2"/>
</dbReference>
<keyword evidence="6" id="KW-1185">Reference proteome</keyword>
<dbReference type="SMART" id="SM00342">
    <property type="entry name" value="HTH_ARAC"/>
    <property type="match status" value="1"/>
</dbReference>
<sequence>MFNKSLNNALQKWAELLGGAVNNNIVTINNDKAIGTIEGFSISEDMDLLRYDFTILKPVHLKASGKEPFQDYEVPIYFGEPLSKSIKVMSNEDGTLTKMNTTSIGGFSSNAFTHLDCSNENNINKHMKLISVRVKNNAFEKYVNSTENIKKLFDTSKHFFVYEELDLSMRNIFNNLMDVDISTPFAKEHIEIYAKHLLATFFLRIEERKNIEASNTYNFHVEPVFKAKQILNDVKNENLNIDYLARECGLSGSRLRVLFKETFGITIHKYHHDIRLDESKKLLIEGQKSIMMIAMDLGFASASHFTTSFKKRYNTTPKDFQKSIFGNKIYA</sequence>
<evidence type="ECO:0000256" key="2">
    <source>
        <dbReference type="ARBA" id="ARBA00023125"/>
    </source>
</evidence>
<name>A0A7X8XU91_9BACT</name>
<keyword evidence="2" id="KW-0238">DNA-binding</keyword>
<evidence type="ECO:0000256" key="3">
    <source>
        <dbReference type="ARBA" id="ARBA00023163"/>
    </source>
</evidence>
<dbReference type="Pfam" id="PF12833">
    <property type="entry name" value="HTH_18"/>
    <property type="match status" value="1"/>
</dbReference>
<organism evidence="5 6">
    <name type="scientific">Flammeovirga agarivorans</name>
    <dbReference type="NCBI Taxonomy" id="2726742"/>
    <lineage>
        <taxon>Bacteria</taxon>
        <taxon>Pseudomonadati</taxon>
        <taxon>Bacteroidota</taxon>
        <taxon>Cytophagia</taxon>
        <taxon>Cytophagales</taxon>
        <taxon>Flammeovirgaceae</taxon>
        <taxon>Flammeovirga</taxon>
    </lineage>
</organism>
<accession>A0A7X8XU91</accession>
<dbReference type="RefSeq" id="WP_168880700.1">
    <property type="nucleotide sequence ID" value="NZ_JABAIL010000001.1"/>
</dbReference>
<reference evidence="5 6" key="1">
    <citation type="submission" date="2020-04" db="EMBL/GenBank/DDBJ databases">
        <title>Flammeovirga sp. SR4, a novel species isolated from seawater.</title>
        <authorList>
            <person name="Wang X."/>
        </authorList>
    </citation>
    <scope>NUCLEOTIDE SEQUENCE [LARGE SCALE GENOMIC DNA]</scope>
    <source>
        <strain evidence="5 6">SR4</strain>
    </source>
</reference>
<evidence type="ECO:0000313" key="6">
    <source>
        <dbReference type="Proteomes" id="UP000585050"/>
    </source>
</evidence>
<dbReference type="InterPro" id="IPR020449">
    <property type="entry name" value="Tscrpt_reg_AraC-type_HTH"/>
</dbReference>
<evidence type="ECO:0000313" key="5">
    <source>
        <dbReference type="EMBL" id="NLR90019.1"/>
    </source>
</evidence>